<dbReference type="EMBL" id="DUFG01000021">
    <property type="protein sequence ID" value="HIH08575.1"/>
    <property type="molecule type" value="Genomic_DNA"/>
</dbReference>
<dbReference type="Proteomes" id="UP000577419">
    <property type="component" value="Unassembled WGS sequence"/>
</dbReference>
<evidence type="ECO:0000313" key="2">
    <source>
        <dbReference type="Proteomes" id="UP000577419"/>
    </source>
</evidence>
<sequence length="50" mass="5766">MYKSKSAELGPVRFTVKVPELLAYNLCHFVAALDKEEEVLFDVLQERLPK</sequence>
<protein>
    <submittedName>
        <fullName evidence="1">Uncharacterized protein</fullName>
    </submittedName>
</protein>
<proteinExistence type="predicted"/>
<gene>
    <name evidence="1" type="ORF">HA237_04360</name>
</gene>
<evidence type="ECO:0000313" key="1">
    <source>
        <dbReference type="EMBL" id="HIH08575.1"/>
    </source>
</evidence>
<reference evidence="2" key="1">
    <citation type="journal article" date="2020" name="bioRxiv">
        <title>A rank-normalized archaeal taxonomy based on genome phylogeny resolves widespread incomplete and uneven classifications.</title>
        <authorList>
            <person name="Rinke C."/>
            <person name="Chuvochina M."/>
            <person name="Mussig A.J."/>
            <person name="Chaumeil P.-A."/>
            <person name="Waite D.W."/>
            <person name="Whitman W.B."/>
            <person name="Parks D.H."/>
            <person name="Hugenholtz P."/>
        </authorList>
    </citation>
    <scope>NUCLEOTIDE SEQUENCE [LARGE SCALE GENOMIC DNA]</scope>
</reference>
<organism evidence="1 2">
    <name type="scientific">Candidatus Iainarchaeum sp</name>
    <dbReference type="NCBI Taxonomy" id="3101447"/>
    <lineage>
        <taxon>Archaea</taxon>
        <taxon>Candidatus Iainarchaeota</taxon>
        <taxon>Candidatus Iainarchaeia</taxon>
        <taxon>Candidatus Iainarchaeales</taxon>
        <taxon>Candidatus Iainarchaeaceae</taxon>
        <taxon>Candidatus Iainarchaeum</taxon>
    </lineage>
</organism>
<accession>A0A7J4IWE3</accession>
<name>A0A7J4IWE3_9ARCH</name>
<comment type="caution">
    <text evidence="1">The sequence shown here is derived from an EMBL/GenBank/DDBJ whole genome shotgun (WGS) entry which is preliminary data.</text>
</comment>
<dbReference type="AlphaFoldDB" id="A0A7J4IWE3"/>